<organism evidence="1 2">
    <name type="scientific">Angustibacter aerolatus</name>
    <dbReference type="NCBI Taxonomy" id="1162965"/>
    <lineage>
        <taxon>Bacteria</taxon>
        <taxon>Bacillati</taxon>
        <taxon>Actinomycetota</taxon>
        <taxon>Actinomycetes</taxon>
        <taxon>Kineosporiales</taxon>
        <taxon>Kineosporiaceae</taxon>
    </lineage>
</organism>
<sequence length="100" mass="10611">MATASTRLAHDGFAQRAVRTLKLATRSGVPAFGVTGRGATDRRYGKARVAVPLPLVFTAVSRKNRCLPVPGAAPADATCFAVRVTDRFAPPTVKYLACRP</sequence>
<dbReference type="EMBL" id="BSUZ01000003">
    <property type="protein sequence ID" value="GMA89456.1"/>
    <property type="molecule type" value="Genomic_DNA"/>
</dbReference>
<keyword evidence="2" id="KW-1185">Reference proteome</keyword>
<dbReference type="Proteomes" id="UP001157017">
    <property type="component" value="Unassembled WGS sequence"/>
</dbReference>
<evidence type="ECO:0000313" key="2">
    <source>
        <dbReference type="Proteomes" id="UP001157017"/>
    </source>
</evidence>
<proteinExistence type="predicted"/>
<accession>A0ABQ6JME5</accession>
<protein>
    <submittedName>
        <fullName evidence="1">Uncharacterized protein</fullName>
    </submittedName>
</protein>
<gene>
    <name evidence="1" type="ORF">GCM10025868_47060</name>
</gene>
<evidence type="ECO:0000313" key="1">
    <source>
        <dbReference type="EMBL" id="GMA89456.1"/>
    </source>
</evidence>
<comment type="caution">
    <text evidence="1">The sequence shown here is derived from an EMBL/GenBank/DDBJ whole genome shotgun (WGS) entry which is preliminary data.</text>
</comment>
<name>A0ABQ6JME5_9ACTN</name>
<reference evidence="2" key="1">
    <citation type="journal article" date="2019" name="Int. J. Syst. Evol. Microbiol.">
        <title>The Global Catalogue of Microorganisms (GCM) 10K type strain sequencing project: providing services to taxonomists for standard genome sequencing and annotation.</title>
        <authorList>
            <consortium name="The Broad Institute Genomics Platform"/>
            <consortium name="The Broad Institute Genome Sequencing Center for Infectious Disease"/>
            <person name="Wu L."/>
            <person name="Ma J."/>
        </authorList>
    </citation>
    <scope>NUCLEOTIDE SEQUENCE [LARGE SCALE GENOMIC DNA]</scope>
    <source>
        <strain evidence="2">NBRC 108730</strain>
    </source>
</reference>